<name>A0A4R4A8I5_MARGR</name>
<evidence type="ECO:0000313" key="7">
    <source>
        <dbReference type="EMBL" id="TCW35201.1"/>
    </source>
</evidence>
<sequence>MIEALTLILTCQLLGESLVLLFGWPLPGPVLGMLLLFLLLVVRGGLAARVAETADGLLAHLPLLFIPAGVGVMVHWELLYAHWQALGAALLFGTLIALVATALAMQGTLWVVRRVRAARARS</sequence>
<evidence type="ECO:0000256" key="1">
    <source>
        <dbReference type="ARBA" id="ARBA00004651"/>
    </source>
</evidence>
<keyword evidence="5 6" id="KW-0472">Membrane</keyword>
<evidence type="ECO:0000313" key="8">
    <source>
        <dbReference type="Proteomes" id="UP000295247"/>
    </source>
</evidence>
<gene>
    <name evidence="7" type="ORF">EDC29_107144</name>
</gene>
<feature type="transmembrane region" description="Helical" evidence="6">
    <location>
        <begin position="57"/>
        <end position="76"/>
    </location>
</feature>
<comment type="caution">
    <text evidence="7">The sequence shown here is derived from an EMBL/GenBank/DDBJ whole genome shotgun (WGS) entry which is preliminary data.</text>
</comment>
<dbReference type="EMBL" id="SMDC01000007">
    <property type="protein sequence ID" value="TCW35201.1"/>
    <property type="molecule type" value="Genomic_DNA"/>
</dbReference>
<feature type="transmembrane region" description="Helical" evidence="6">
    <location>
        <begin position="31"/>
        <end position="50"/>
    </location>
</feature>
<evidence type="ECO:0000256" key="6">
    <source>
        <dbReference type="SAM" id="Phobius"/>
    </source>
</evidence>
<dbReference type="GO" id="GO:0005886">
    <property type="term" value="C:plasma membrane"/>
    <property type="evidence" value="ECO:0007669"/>
    <property type="project" value="UniProtKB-SubCell"/>
</dbReference>
<evidence type="ECO:0000256" key="3">
    <source>
        <dbReference type="ARBA" id="ARBA00022692"/>
    </source>
</evidence>
<organism evidence="7 8">
    <name type="scientific">Marichromatium gracile</name>
    <name type="common">Chromatium gracile</name>
    <dbReference type="NCBI Taxonomy" id="1048"/>
    <lineage>
        <taxon>Bacteria</taxon>
        <taxon>Pseudomonadati</taxon>
        <taxon>Pseudomonadota</taxon>
        <taxon>Gammaproteobacteria</taxon>
        <taxon>Chromatiales</taxon>
        <taxon>Chromatiaceae</taxon>
        <taxon>Marichromatium</taxon>
    </lineage>
</organism>
<evidence type="ECO:0000256" key="2">
    <source>
        <dbReference type="ARBA" id="ARBA00022475"/>
    </source>
</evidence>
<feature type="transmembrane region" description="Helical" evidence="6">
    <location>
        <begin position="88"/>
        <end position="112"/>
    </location>
</feature>
<evidence type="ECO:0000256" key="5">
    <source>
        <dbReference type="ARBA" id="ARBA00023136"/>
    </source>
</evidence>
<proteinExistence type="predicted"/>
<keyword evidence="4 6" id="KW-1133">Transmembrane helix</keyword>
<dbReference type="RefSeq" id="WP_123141237.1">
    <property type="nucleotide sequence ID" value="NZ_NRRH01000004.1"/>
</dbReference>
<dbReference type="AlphaFoldDB" id="A0A4R4A8I5"/>
<evidence type="ECO:0000256" key="4">
    <source>
        <dbReference type="ARBA" id="ARBA00022989"/>
    </source>
</evidence>
<reference evidence="7 8" key="1">
    <citation type="submission" date="2019-03" db="EMBL/GenBank/DDBJ databases">
        <title>Genomic Encyclopedia of Type Strains, Phase IV (KMG-IV): sequencing the most valuable type-strain genomes for metagenomic binning, comparative biology and taxonomic classification.</title>
        <authorList>
            <person name="Goeker M."/>
        </authorList>
    </citation>
    <scope>NUCLEOTIDE SEQUENCE [LARGE SCALE GENOMIC DNA]</scope>
    <source>
        <strain evidence="7 8">DSM 203</strain>
    </source>
</reference>
<dbReference type="InterPro" id="IPR005538">
    <property type="entry name" value="LrgA/CidA"/>
</dbReference>
<dbReference type="Pfam" id="PF03788">
    <property type="entry name" value="LrgA"/>
    <property type="match status" value="1"/>
</dbReference>
<accession>A0A4R4A8I5</accession>
<keyword evidence="3 6" id="KW-0812">Transmembrane</keyword>
<protein>
    <submittedName>
        <fullName evidence="7">Holin-like protein</fullName>
    </submittedName>
</protein>
<dbReference type="Proteomes" id="UP000295247">
    <property type="component" value="Unassembled WGS sequence"/>
</dbReference>
<comment type="subcellular location">
    <subcellularLocation>
        <location evidence="1">Cell membrane</location>
        <topology evidence="1">Multi-pass membrane protein</topology>
    </subcellularLocation>
</comment>
<keyword evidence="2" id="KW-1003">Cell membrane</keyword>
<dbReference type="PANTHER" id="PTHR33931">
    <property type="entry name" value="HOLIN-LIKE PROTEIN CIDA-RELATED"/>
    <property type="match status" value="1"/>
</dbReference>
<dbReference type="PANTHER" id="PTHR33931:SF2">
    <property type="entry name" value="HOLIN-LIKE PROTEIN CIDA"/>
    <property type="match status" value="1"/>
</dbReference>